<feature type="domain" description="Nuclear receptor-interacting protein 1 repression" evidence="3">
    <location>
        <begin position="534"/>
        <end position="790"/>
    </location>
</feature>
<feature type="domain" description="Nuclear receptor-interacting protein 1 repression" evidence="3">
    <location>
        <begin position="437"/>
        <end position="514"/>
    </location>
</feature>
<feature type="region of interest" description="Disordered" evidence="1">
    <location>
        <begin position="399"/>
        <end position="524"/>
    </location>
</feature>
<proteinExistence type="predicted"/>
<feature type="compositionally biased region" description="Polar residues" evidence="1">
    <location>
        <begin position="1081"/>
        <end position="1090"/>
    </location>
</feature>
<evidence type="ECO:0008006" key="7">
    <source>
        <dbReference type="Google" id="ProtNLM"/>
    </source>
</evidence>
<dbReference type="GO" id="GO:0003712">
    <property type="term" value="F:transcription coregulator activity"/>
    <property type="evidence" value="ECO:0007669"/>
    <property type="project" value="InterPro"/>
</dbReference>
<evidence type="ECO:0000259" key="4">
    <source>
        <dbReference type="Pfam" id="PF15690"/>
    </source>
</evidence>
<dbReference type="InterPro" id="IPR031406">
    <property type="entry name" value="NRIP1_RD2"/>
</dbReference>
<evidence type="ECO:0000313" key="5">
    <source>
        <dbReference type="EMBL" id="KAG5285142.1"/>
    </source>
</evidence>
<feature type="region of interest" description="Disordered" evidence="1">
    <location>
        <begin position="879"/>
        <end position="925"/>
    </location>
</feature>
<feature type="domain" description="Nuclear receptor-interacting protein 1 repression" evidence="4">
    <location>
        <begin position="1093"/>
        <end position="1120"/>
    </location>
</feature>
<feature type="compositionally biased region" description="Basic and acidic residues" evidence="1">
    <location>
        <begin position="39"/>
        <end position="53"/>
    </location>
</feature>
<dbReference type="GO" id="GO:0006357">
    <property type="term" value="P:regulation of transcription by RNA polymerase II"/>
    <property type="evidence" value="ECO:0007669"/>
    <property type="project" value="InterPro"/>
</dbReference>
<feature type="compositionally biased region" description="Basic and acidic residues" evidence="1">
    <location>
        <begin position="1148"/>
        <end position="1157"/>
    </location>
</feature>
<sequence>MTHGEDAGPETHQDSAVLTYLEGLLMHPVATGPGATATRRSDADRNGDEERLNHVAAAAAQGPTLANHGPAVREKASPPGGGASQHLKKARLLRSGAWQEAEDNRRKALSSASLNGHLGGGQQQQRSGQDGPPLGESTLLASLLTTFSSRLQGVAMAQQPEAQNGGGKSPDASRHDAFEAYGTASNRLKGLVRKSKSQSHESYDSRRASQERLSESPCSNVSAAAQLSPSNSAVSCAERLKAVANLVKTRSSPAPSPRPSMACSQLALLLSSEAHLKQYSREQVLKAQLAGQSASERLAAIASQKSSQDRKPASIGETRMVSEAESSMNSQSRTSPLASASSTKGSPAPSLALSSSSSSSSVVSPHASSQPQRDRSSSRPPQNCSSLLLLLLNNHNSHKQLTRSGHLEEQQEEREEEEERIPPSRTPSLLLDHRIQSDQYRSPTKSSSDVESYYSSCSPIDLSMHTRAPSHEPAPPCTSSSSSSPSCPLDKLTETLLNRWKPDTPGPKVSAAGELGPKVSAAGELGPKVSAAGEPGPKVSAAGELHVSPDTKPHHKVTLMQLLLGRQNNEKVNKIGDNPDLRRDATLNILPTDPLKLIGSTYEESLRQSPADCRIGVGRAMTRSSLNEDASGSQSPYAFSSPQVQSSPLDLCKANNSSSEKATGFSASKLLQNLAQCGLTNSSPSPPPLIRRPTKLPSPSLVPTKRPSPSLVPSKPSALLECLSPPPAQRNGSPVVEPPPRCSFTPHRRESPESPAASQIESLLERRTVLQLLLGSPSHAEQPSGRRSTEDQPSFRSPDVRDGSHGPSMDIKIKTEPKEDSPFPNPFHIDTGLQHWAHGRHERHRPLFEHQGDVKSEPCPDDIVSKYGLLSQLLKQQTSTYNPGAPSDYDPRALTSTYNPGTPADYDPRALKQEQQDHRVGPSPKRRRLCMELAEQLTSELSSGPVDSYVGLGGKLLLSPEQEESPARSPVSKVLPRDHQGFNVLKQLLLSDNCLKGLSQGSGLSSPSETHTKVNGSLPPHQLHFNHKLSQLPWQRASPSPRSAGSAAHWPTNGCSGFHESPRNNAAAQTTTTLTRTTTRSPGSVKQECQSPAGPDSPRLTRANPILYYMLQRGKGQVRRASGDQGQVMAHCEINIKEEPATDEDPSQYDHRLSSLQ</sequence>
<dbReference type="Pfam" id="PF15688">
    <property type="entry name" value="NRIP1_repr_2"/>
    <property type="match status" value="2"/>
</dbReference>
<feature type="compositionally biased region" description="Low complexity" evidence="1">
    <location>
        <begin position="477"/>
        <end position="488"/>
    </location>
</feature>
<gene>
    <name evidence="5" type="ORF">AALO_G00034590</name>
</gene>
<name>A0AAV6HI41_9TELE</name>
<organism evidence="5 6">
    <name type="scientific">Alosa alosa</name>
    <name type="common">allis shad</name>
    <dbReference type="NCBI Taxonomy" id="278164"/>
    <lineage>
        <taxon>Eukaryota</taxon>
        <taxon>Metazoa</taxon>
        <taxon>Chordata</taxon>
        <taxon>Craniata</taxon>
        <taxon>Vertebrata</taxon>
        <taxon>Euteleostomi</taxon>
        <taxon>Actinopterygii</taxon>
        <taxon>Neopterygii</taxon>
        <taxon>Teleostei</taxon>
        <taxon>Clupei</taxon>
        <taxon>Clupeiformes</taxon>
        <taxon>Clupeoidei</taxon>
        <taxon>Clupeidae</taxon>
        <taxon>Alosa</taxon>
    </lineage>
</organism>
<dbReference type="Pfam" id="PF15690">
    <property type="entry name" value="NRIP1_repr_4"/>
    <property type="match status" value="2"/>
</dbReference>
<feature type="compositionally biased region" description="Acidic residues" evidence="1">
    <location>
        <begin position="410"/>
        <end position="419"/>
    </location>
</feature>
<feature type="region of interest" description="Disordered" evidence="1">
    <location>
        <begin position="1056"/>
        <end position="1101"/>
    </location>
</feature>
<feature type="domain" description="Nuclear receptor-interacting protein 1 repression" evidence="2">
    <location>
        <begin position="27"/>
        <end position="333"/>
    </location>
</feature>
<feature type="region of interest" description="Disordered" evidence="1">
    <location>
        <begin position="1136"/>
        <end position="1157"/>
    </location>
</feature>
<feature type="compositionally biased region" description="Basic and acidic residues" evidence="1">
    <location>
        <begin position="906"/>
        <end position="920"/>
    </location>
</feature>
<evidence type="ECO:0000256" key="1">
    <source>
        <dbReference type="SAM" id="MobiDB-lite"/>
    </source>
</evidence>
<feature type="compositionally biased region" description="Low complexity" evidence="1">
    <location>
        <begin position="346"/>
        <end position="371"/>
    </location>
</feature>
<dbReference type="InterPro" id="IPR026649">
    <property type="entry name" value="NRIP1"/>
</dbReference>
<feature type="compositionally biased region" description="Basic and acidic residues" evidence="1">
    <location>
        <begin position="198"/>
        <end position="214"/>
    </location>
</feature>
<evidence type="ECO:0000259" key="2">
    <source>
        <dbReference type="Pfam" id="PF15687"/>
    </source>
</evidence>
<comment type="caution">
    <text evidence="5">The sequence shown here is derived from an EMBL/GenBank/DDBJ whole genome shotgun (WGS) entry which is preliminary data.</text>
</comment>
<feature type="compositionally biased region" description="Basic and acidic residues" evidence="1">
    <location>
        <begin position="811"/>
        <end position="821"/>
    </location>
</feature>
<dbReference type="PANTHER" id="PTHR15088">
    <property type="entry name" value="NUCLEAR FACTOR RIP140"/>
    <property type="match status" value="1"/>
</dbReference>
<accession>A0AAV6HI41</accession>
<dbReference type="GO" id="GO:0005634">
    <property type="term" value="C:nucleus"/>
    <property type="evidence" value="ECO:0007669"/>
    <property type="project" value="InterPro"/>
</dbReference>
<feature type="region of interest" description="Disordered" evidence="1">
    <location>
        <begin position="300"/>
        <end position="383"/>
    </location>
</feature>
<dbReference type="EMBL" id="JADWDJ010000002">
    <property type="protein sequence ID" value="KAG5285142.1"/>
    <property type="molecule type" value="Genomic_DNA"/>
</dbReference>
<feature type="compositionally biased region" description="Low complexity" evidence="1">
    <location>
        <begin position="1070"/>
        <end position="1080"/>
    </location>
</feature>
<dbReference type="Proteomes" id="UP000823561">
    <property type="component" value="Chromosome 2"/>
</dbReference>
<feature type="region of interest" description="Disordered" evidence="1">
    <location>
        <begin position="1000"/>
        <end position="1023"/>
    </location>
</feature>
<feature type="region of interest" description="Disordered" evidence="1">
    <location>
        <begin position="677"/>
        <end position="759"/>
    </location>
</feature>
<evidence type="ECO:0000313" key="6">
    <source>
        <dbReference type="Proteomes" id="UP000823561"/>
    </source>
</evidence>
<feature type="compositionally biased region" description="Polar residues" evidence="1">
    <location>
        <begin position="324"/>
        <end position="345"/>
    </location>
</feature>
<evidence type="ECO:0000259" key="3">
    <source>
        <dbReference type="Pfam" id="PF15688"/>
    </source>
</evidence>
<feature type="compositionally biased region" description="Low complexity" evidence="1">
    <location>
        <begin position="123"/>
        <end position="151"/>
    </location>
</feature>
<dbReference type="GO" id="GO:0005102">
    <property type="term" value="F:signaling receptor binding"/>
    <property type="evidence" value="ECO:0007669"/>
    <property type="project" value="InterPro"/>
</dbReference>
<dbReference type="PANTHER" id="PTHR15088:SF0">
    <property type="entry name" value="NUCLEAR RECEPTOR-INTERACTING PROTEIN 1"/>
    <property type="match status" value="1"/>
</dbReference>
<dbReference type="Pfam" id="PF15687">
    <property type="entry name" value="NRIP1_repr_1"/>
    <property type="match status" value="1"/>
</dbReference>
<protein>
    <recommendedName>
        <fullName evidence="7">Nuclear receptor interacting protein 1b</fullName>
    </recommendedName>
</protein>
<feature type="region of interest" description="Disordered" evidence="1">
    <location>
        <begin position="29"/>
        <end position="217"/>
    </location>
</feature>
<dbReference type="InterPro" id="IPR031408">
    <property type="entry name" value="NRIP1_RD4"/>
</dbReference>
<feature type="domain" description="Nuclear receptor-interacting protein 1 repression" evidence="4">
    <location>
        <begin position="974"/>
        <end position="1006"/>
    </location>
</feature>
<dbReference type="InterPro" id="IPR031405">
    <property type="entry name" value="NRIP1_RD1"/>
</dbReference>
<reference evidence="5" key="1">
    <citation type="submission" date="2020-10" db="EMBL/GenBank/DDBJ databases">
        <title>Chromosome-scale genome assembly of the Allis shad, Alosa alosa.</title>
        <authorList>
            <person name="Margot Z."/>
            <person name="Christophe K."/>
            <person name="Cabau C."/>
            <person name="Louis A."/>
            <person name="Berthelot C."/>
            <person name="Parey E."/>
            <person name="Roest Crollius H."/>
            <person name="Montfort J."/>
            <person name="Robinson-Rechavi M."/>
            <person name="Bucao C."/>
            <person name="Bouchez O."/>
            <person name="Gislard M."/>
            <person name="Lluch J."/>
            <person name="Milhes M."/>
            <person name="Lampietro C."/>
            <person name="Lopez Roques C."/>
            <person name="Donnadieu C."/>
            <person name="Braasch I."/>
            <person name="Desvignes T."/>
            <person name="Postlethwait J."/>
            <person name="Bobe J."/>
            <person name="Guiguen Y."/>
        </authorList>
    </citation>
    <scope>NUCLEOTIDE SEQUENCE</scope>
    <source>
        <strain evidence="5">M-15738</strain>
        <tissue evidence="5">Blood</tissue>
    </source>
</reference>
<feature type="region of interest" description="Disordered" evidence="1">
    <location>
        <begin position="776"/>
        <end position="831"/>
    </location>
</feature>
<keyword evidence="6" id="KW-1185">Reference proteome</keyword>
<feature type="region of interest" description="Disordered" evidence="1">
    <location>
        <begin position="625"/>
        <end position="658"/>
    </location>
</feature>
<dbReference type="AlphaFoldDB" id="A0AAV6HI41"/>
<feature type="compositionally biased region" description="Low complexity" evidence="1">
    <location>
        <begin position="446"/>
        <end position="458"/>
    </location>
</feature>